<evidence type="ECO:0000259" key="2">
    <source>
        <dbReference type="Pfam" id="PF10545"/>
    </source>
</evidence>
<proteinExistence type="predicted"/>
<dbReference type="Proteomes" id="UP000271889">
    <property type="component" value="Unassembled WGS sequence"/>
</dbReference>
<evidence type="ECO:0000313" key="4">
    <source>
        <dbReference type="Proteomes" id="UP000271889"/>
    </source>
</evidence>
<name>A0A3P7PLQ5_CYLGO</name>
<accession>A0A3P7PLQ5</accession>
<feature type="domain" description="MADF" evidence="2">
    <location>
        <begin position="11"/>
        <end position="52"/>
    </location>
</feature>
<keyword evidence="4" id="KW-1185">Reference proteome</keyword>
<dbReference type="Pfam" id="PF10545">
    <property type="entry name" value="MADF_DNA_bdg"/>
    <property type="match status" value="1"/>
</dbReference>
<sequence length="189" mass="21578">MSVIFGEAIAELVELESSLWDWSTEEYHIEARKDEAWDRIHQKLLQRKSCTSKLGQVVSMDDGIYSSAVVMEFFQELQKCRVPVHTRIGFAKAIAGFYEFLNVYIDAGGSAVIKWPHINIFAFEALMFYIVQCNTARNEVIYKTKFKRVFDFSEKGYAQTGLRRNLDGDGGKKELGRCLSTNQVPQSSP</sequence>
<dbReference type="EMBL" id="UYRV01105128">
    <property type="protein sequence ID" value="VDN20629.1"/>
    <property type="molecule type" value="Genomic_DNA"/>
</dbReference>
<organism evidence="3 4">
    <name type="scientific">Cylicostephanus goldi</name>
    <name type="common">Nematode worm</name>
    <dbReference type="NCBI Taxonomy" id="71465"/>
    <lineage>
        <taxon>Eukaryota</taxon>
        <taxon>Metazoa</taxon>
        <taxon>Ecdysozoa</taxon>
        <taxon>Nematoda</taxon>
        <taxon>Chromadorea</taxon>
        <taxon>Rhabditida</taxon>
        <taxon>Rhabditina</taxon>
        <taxon>Rhabditomorpha</taxon>
        <taxon>Strongyloidea</taxon>
        <taxon>Strongylidae</taxon>
        <taxon>Cylicostephanus</taxon>
    </lineage>
</organism>
<evidence type="ECO:0000256" key="1">
    <source>
        <dbReference type="SAM" id="MobiDB-lite"/>
    </source>
</evidence>
<reference evidence="3 4" key="1">
    <citation type="submission" date="2018-11" db="EMBL/GenBank/DDBJ databases">
        <authorList>
            <consortium name="Pathogen Informatics"/>
        </authorList>
    </citation>
    <scope>NUCLEOTIDE SEQUENCE [LARGE SCALE GENOMIC DNA]</scope>
</reference>
<dbReference type="OrthoDB" id="10654290at2759"/>
<protein>
    <recommendedName>
        <fullName evidence="2">MADF domain-containing protein</fullName>
    </recommendedName>
</protein>
<dbReference type="InterPro" id="IPR006578">
    <property type="entry name" value="MADF-dom"/>
</dbReference>
<evidence type="ECO:0000313" key="3">
    <source>
        <dbReference type="EMBL" id="VDN20629.1"/>
    </source>
</evidence>
<feature type="compositionally biased region" description="Basic and acidic residues" evidence="1">
    <location>
        <begin position="164"/>
        <end position="176"/>
    </location>
</feature>
<gene>
    <name evidence="3" type="ORF">CGOC_LOCUS8855</name>
</gene>
<feature type="region of interest" description="Disordered" evidence="1">
    <location>
        <begin position="163"/>
        <end position="189"/>
    </location>
</feature>
<feature type="compositionally biased region" description="Polar residues" evidence="1">
    <location>
        <begin position="179"/>
        <end position="189"/>
    </location>
</feature>
<dbReference type="AlphaFoldDB" id="A0A3P7PLQ5"/>